<name>A0ABS4ALD1_9PROT</name>
<keyword evidence="3" id="KW-1185">Reference proteome</keyword>
<dbReference type="PANTHER" id="PTHR35528">
    <property type="entry name" value="BLL1675 PROTEIN"/>
    <property type="match status" value="1"/>
</dbReference>
<evidence type="ECO:0000259" key="1">
    <source>
        <dbReference type="Pfam" id="PF13610"/>
    </source>
</evidence>
<accession>A0ABS4ALD1</accession>
<evidence type="ECO:0000313" key="3">
    <source>
        <dbReference type="Proteomes" id="UP000681594"/>
    </source>
</evidence>
<dbReference type="EMBL" id="JAGIZB010000063">
    <property type="protein sequence ID" value="MBP0447827.1"/>
    <property type="molecule type" value="Genomic_DNA"/>
</dbReference>
<gene>
    <name evidence="2" type="ORF">J8J14_24090</name>
</gene>
<reference evidence="2 3" key="1">
    <citation type="submission" date="2021-03" db="EMBL/GenBank/DDBJ databases">
        <authorList>
            <person name="So Y."/>
        </authorList>
    </citation>
    <scope>NUCLEOTIDE SEQUENCE [LARGE SCALE GENOMIC DNA]</scope>
    <source>
        <strain evidence="2 3">SSH11</strain>
    </source>
</reference>
<dbReference type="InterPro" id="IPR032874">
    <property type="entry name" value="DDE_dom"/>
</dbReference>
<dbReference type="InterPro" id="IPR052183">
    <property type="entry name" value="IS_Transposase"/>
</dbReference>
<feature type="domain" description="DDE" evidence="1">
    <location>
        <begin position="44"/>
        <end position="76"/>
    </location>
</feature>
<dbReference type="RefSeq" id="WP_209382090.1">
    <property type="nucleotide sequence ID" value="NZ_JAGIZB010000063.1"/>
</dbReference>
<dbReference type="Pfam" id="PF13610">
    <property type="entry name" value="DDE_Tnp_IS240"/>
    <property type="match status" value="1"/>
</dbReference>
<comment type="caution">
    <text evidence="2">The sequence shown here is derived from an EMBL/GenBank/DDBJ whole genome shotgun (WGS) entry which is preliminary data.</text>
</comment>
<sequence>MRDVELIVAAQGVVVSYDTIREWGLRFGRLFANTLWRHRPRPGERWSMDEVFIRIRGQLHYLWRAVDQDGNVLERFPISLGRNQLRQSSWRIRLG</sequence>
<dbReference type="PANTHER" id="PTHR35528:SF3">
    <property type="entry name" value="BLL1675 PROTEIN"/>
    <property type="match status" value="1"/>
</dbReference>
<dbReference type="Proteomes" id="UP000681594">
    <property type="component" value="Unassembled WGS sequence"/>
</dbReference>
<evidence type="ECO:0000313" key="2">
    <source>
        <dbReference type="EMBL" id="MBP0447827.1"/>
    </source>
</evidence>
<protein>
    <submittedName>
        <fullName evidence="2">IS6 family transposase</fullName>
    </submittedName>
</protein>
<organism evidence="2 3">
    <name type="scientific">Pararoseomonas baculiformis</name>
    <dbReference type="NCBI Taxonomy" id="2820812"/>
    <lineage>
        <taxon>Bacteria</taxon>
        <taxon>Pseudomonadati</taxon>
        <taxon>Pseudomonadota</taxon>
        <taxon>Alphaproteobacteria</taxon>
        <taxon>Acetobacterales</taxon>
        <taxon>Acetobacteraceae</taxon>
        <taxon>Pararoseomonas</taxon>
    </lineage>
</organism>
<proteinExistence type="predicted"/>